<proteinExistence type="predicted"/>
<protein>
    <recommendedName>
        <fullName evidence="3">Queuine/other tRNA-ribosyltransferase</fullName>
    </recommendedName>
</protein>
<reference evidence="2" key="2">
    <citation type="journal article" date="2010" name="Stand. Genomic Sci.">
        <title>Complete genome sequence of Vulcanisaeta distributa type strain (IC-017T).</title>
        <authorList>
            <person name="Mavromatis K."/>
            <person name="Sikorski J."/>
            <person name="Pabst E."/>
            <person name="Teshima H."/>
            <person name="Lapidus A."/>
            <person name="Lucas S."/>
            <person name="Nolan M."/>
            <person name="Glavina Del Rio T."/>
            <person name="Cheng J."/>
            <person name="Bruce D."/>
            <person name="Goodwin L."/>
            <person name="Pitluck S."/>
            <person name="Liolios K."/>
            <person name="Ivanova N."/>
            <person name="Mikhailova N."/>
            <person name="Pati A."/>
            <person name="Chen A."/>
            <person name="Palaniappan K."/>
            <person name="Land M."/>
            <person name="Hauser L."/>
            <person name="Chang Y."/>
            <person name="Jeffries C."/>
            <person name="Rohde M."/>
            <person name="Spring S."/>
            <person name="Goker M."/>
            <person name="Wirth R."/>
            <person name="Woyke T."/>
            <person name="Bristow J."/>
            <person name="Eisen J."/>
            <person name="Markowitz V."/>
            <person name="Hugenholtz P."/>
            <person name="Klenk H."/>
            <person name="Kyrpides N."/>
        </authorList>
    </citation>
    <scope>NUCLEOTIDE SEQUENCE [LARGE SCALE GENOMIC DNA]</scope>
    <source>
        <strain evidence="2">DSM 14429 / JCM 11212 / NBRC 100878 / IC-017</strain>
    </source>
</reference>
<evidence type="ECO:0008006" key="3">
    <source>
        <dbReference type="Google" id="ProtNLM"/>
    </source>
</evidence>
<gene>
    <name evidence="1" type="ordered locus">Vdis_0183</name>
</gene>
<dbReference type="InterPro" id="IPR036511">
    <property type="entry name" value="TGT-like_sf"/>
</dbReference>
<reference evidence="1 2" key="1">
    <citation type="journal article" date="2010" name="Stand. Genomic Sci.">
        <title>Complete genome sequence of Vulcanisaeta distributa type strain (IC-017).</title>
        <authorList>
            <person name="Mavromatis K."/>
            <person name="Sikorski J."/>
            <person name="Pabst E."/>
            <person name="Teshima H."/>
            <person name="Lapidus A."/>
            <person name="Lucas S."/>
            <person name="Nolan M."/>
            <person name="Glavina Del Rio T."/>
            <person name="Cheng J.F."/>
            <person name="Bruce D."/>
            <person name="Goodwin L."/>
            <person name="Pitluck S."/>
            <person name="Liolios K."/>
            <person name="Ivanova N."/>
            <person name="Mikhailova N."/>
            <person name="Pati A."/>
            <person name="Chen A."/>
            <person name="Palaniappan K."/>
            <person name="Land M."/>
            <person name="Hauser L."/>
            <person name="Chang Y.J."/>
            <person name="Jeffries C.D."/>
            <person name="Rohde M."/>
            <person name="Spring S."/>
            <person name="Goker M."/>
            <person name="Wirth R."/>
            <person name="Woyke T."/>
            <person name="Bristow J."/>
            <person name="Eisen J.A."/>
            <person name="Markowitz V."/>
            <person name="Hugenholtz P."/>
            <person name="Klenk H.P."/>
            <person name="Kyrpides N.C."/>
        </authorList>
    </citation>
    <scope>NUCLEOTIDE SEQUENCE [LARGE SCALE GENOMIC DNA]</scope>
    <source>
        <strain evidence="2">DSM 14429 / JCM 11212 / NBRC 100878 / IC-017</strain>
    </source>
</reference>
<dbReference type="SUPFAM" id="SSF51713">
    <property type="entry name" value="tRNA-guanine transglycosylase"/>
    <property type="match status" value="1"/>
</dbReference>
<name>E1QSS9_VULDI</name>
<dbReference type="KEGG" id="vdi:Vdis_0183"/>
<dbReference type="EMBL" id="CP002100">
    <property type="protein sequence ID" value="ADN49596.1"/>
    <property type="molecule type" value="Genomic_DNA"/>
</dbReference>
<dbReference type="STRING" id="572478.Vdis_0183"/>
<dbReference type="GO" id="GO:0006400">
    <property type="term" value="P:tRNA modification"/>
    <property type="evidence" value="ECO:0007669"/>
    <property type="project" value="InterPro"/>
</dbReference>
<organism evidence="1 2">
    <name type="scientific">Vulcanisaeta distributa (strain DSM 14429 / JCM 11212 / NBRC 100878 / IC-017)</name>
    <dbReference type="NCBI Taxonomy" id="572478"/>
    <lineage>
        <taxon>Archaea</taxon>
        <taxon>Thermoproteota</taxon>
        <taxon>Thermoprotei</taxon>
        <taxon>Thermoproteales</taxon>
        <taxon>Thermoproteaceae</taxon>
        <taxon>Vulcanisaeta</taxon>
    </lineage>
</organism>
<dbReference type="Gene3D" id="3.20.20.105">
    <property type="entry name" value="Queuine tRNA-ribosyltransferase-like"/>
    <property type="match status" value="1"/>
</dbReference>
<dbReference type="Proteomes" id="UP000006681">
    <property type="component" value="Chromosome"/>
</dbReference>
<dbReference type="eggNOG" id="arCOG00989">
    <property type="taxonomic scope" value="Archaea"/>
</dbReference>
<dbReference type="RefSeq" id="WP_013335321.1">
    <property type="nucleotide sequence ID" value="NC_014537.1"/>
</dbReference>
<keyword evidence="2" id="KW-1185">Reference proteome</keyword>
<accession>E1QSS9</accession>
<dbReference type="HOGENOM" id="CLU_034347_0_0_2"/>
<sequence>MRRLKFILPDWDDIVDSGYDFISEKPSEGFKRDKYVNGARLWELVGNVIDGVLVSISVITKTKLNGIRSAGGVRGFMRLPSSMQVIGDCGAWQYRYMDVPPYTISEVLQYYEALGVDYGVTLDHIPLFGDSQRRIEITINNAIKMLEAWRGGNYGFRLMASVQGLTIDDYVNNLERLYKVGYRHFAIGGLARRDTKFIDELVTRIREVVSKLGDVEKVHFLGITRLSVIPKLRKLSNYVGEVSFDSSTVLRIAWTRELGNYLTTDGKAYTAIRIVERDDELMRKLRLYDEGRITYDEVMSALRSYVARIGHTHYLPYYAALLRDMPWKKCDCGVCRSIGIDVVIFRGNNRNRRRGFHNVYVFSKLLNRDELITKFTIPKLEVSTNGEGATALSSDLAVKLRGARRVLIITNCTSSKTVNINEVQKALMKHSLRMPSFDIELEDRYREVLRGFIKPAGEMYGGSFRAIKNLADELRRLGKVVDLYIISARYGLIREDYPIIPYEASLKGRDKEWIRNWSRRMGVEDKLMRVVGNGYDLVIVALPREYAHAIEGVLNRLVHEENAVLILPKSAVGKVNGVRAAIIIAGSLSARLRKIRELREIVESLAKSTLDQWLV</sequence>
<dbReference type="OrthoDB" id="27098at2157"/>
<dbReference type="AlphaFoldDB" id="E1QSS9"/>
<evidence type="ECO:0000313" key="1">
    <source>
        <dbReference type="EMBL" id="ADN49596.1"/>
    </source>
</evidence>
<dbReference type="eggNOG" id="arCOG03726">
    <property type="taxonomic scope" value="Archaea"/>
</dbReference>
<dbReference type="GeneID" id="9751100"/>
<evidence type="ECO:0000313" key="2">
    <source>
        <dbReference type="Proteomes" id="UP000006681"/>
    </source>
</evidence>